<dbReference type="GO" id="GO:0009398">
    <property type="term" value="P:FMN biosynthetic process"/>
    <property type="evidence" value="ECO:0007669"/>
    <property type="project" value="UniProtKB-UniRule"/>
</dbReference>
<evidence type="ECO:0000256" key="12">
    <source>
        <dbReference type="ARBA" id="ARBA00047880"/>
    </source>
</evidence>
<sequence>MIVINDDIKNIELGYETSIALGMFDGLHIAHQKIIKKAVEWANKNNTKSVVLTFDKHPEEILFNLNQKIIMDNYTKARLIQNLGVDNLILLKTDLDLLNLDYKYFIKFICEKLKAKFIVCGFDYRFGKKAQGTASKLIELSKIYNYDIDVIDEVKIDNYKVSSSIIREKLSCGLIDEVNNLLGYNFCIYGKVEGGNRIAREFGYPTANVYIDDNLAIKNGVYITTTIVDDKEYKSITNIGYKPTFNHRGRVLETHIFDFNKDLYNKDICVKFKKFIRDEQKFNSVSELKNRIEKDVLLAKNM</sequence>
<dbReference type="Pfam" id="PF01687">
    <property type="entry name" value="Flavokinase"/>
    <property type="match status" value="1"/>
</dbReference>
<dbReference type="GO" id="GO:0008531">
    <property type="term" value="F:riboflavin kinase activity"/>
    <property type="evidence" value="ECO:0007669"/>
    <property type="project" value="UniProtKB-UniRule"/>
</dbReference>
<comment type="pathway">
    <text evidence="1 14">Cofactor biosynthesis; FAD biosynthesis; FAD from FMN: step 1/1.</text>
</comment>
<dbReference type="AlphaFoldDB" id="R7RRH3"/>
<dbReference type="InterPro" id="IPR023465">
    <property type="entry name" value="Riboflavin_kinase_dom_sf"/>
</dbReference>
<feature type="domain" description="Riboflavin kinase" evidence="15">
    <location>
        <begin position="181"/>
        <end position="301"/>
    </location>
</feature>
<keyword evidence="6 14" id="KW-0548">Nucleotidyltransferase</keyword>
<evidence type="ECO:0000256" key="10">
    <source>
        <dbReference type="ARBA" id="ARBA00022840"/>
    </source>
</evidence>
<dbReference type="EC" id="2.7.1.26" evidence="14"/>
<name>R7RRH3_9CLOT</name>
<dbReference type="OrthoDB" id="9803667at2"/>
<dbReference type="CDD" id="cd02064">
    <property type="entry name" value="FAD_synthetase_N"/>
    <property type="match status" value="1"/>
</dbReference>
<gene>
    <name evidence="16" type="ORF">TCEL_01870</name>
</gene>
<dbReference type="Proteomes" id="UP000014923">
    <property type="component" value="Unassembled WGS sequence"/>
</dbReference>
<evidence type="ECO:0000313" key="17">
    <source>
        <dbReference type="Proteomes" id="UP000014923"/>
    </source>
</evidence>
<evidence type="ECO:0000256" key="8">
    <source>
        <dbReference type="ARBA" id="ARBA00022777"/>
    </source>
</evidence>
<evidence type="ECO:0000256" key="9">
    <source>
        <dbReference type="ARBA" id="ARBA00022827"/>
    </source>
</evidence>
<evidence type="ECO:0000256" key="11">
    <source>
        <dbReference type="ARBA" id="ARBA00023268"/>
    </source>
</evidence>
<evidence type="ECO:0000256" key="7">
    <source>
        <dbReference type="ARBA" id="ARBA00022741"/>
    </source>
</evidence>
<reference evidence="16" key="1">
    <citation type="submission" date="2013-03" db="EMBL/GenBank/DDBJ databases">
        <title>Draft genome sequence of the hydrogen-ethanol-producing anaerobic alkalithermophilic Caloramator celere.</title>
        <authorList>
            <person name="Ciranna A."/>
            <person name="Larjo A."/>
            <person name="Kivisto A."/>
            <person name="Santala V."/>
            <person name="Roos C."/>
            <person name="Karp M."/>
        </authorList>
    </citation>
    <scope>NUCLEOTIDE SEQUENCE [LARGE SCALE GENOMIC DNA]</scope>
    <source>
        <strain evidence="16">DSM 8682</strain>
    </source>
</reference>
<evidence type="ECO:0000256" key="1">
    <source>
        <dbReference type="ARBA" id="ARBA00004726"/>
    </source>
</evidence>
<keyword evidence="3 14" id="KW-0285">Flavoprotein</keyword>
<dbReference type="InterPro" id="IPR023468">
    <property type="entry name" value="Riboflavin_kinase"/>
</dbReference>
<evidence type="ECO:0000256" key="2">
    <source>
        <dbReference type="ARBA" id="ARBA00005201"/>
    </source>
</evidence>
<evidence type="ECO:0000256" key="3">
    <source>
        <dbReference type="ARBA" id="ARBA00022630"/>
    </source>
</evidence>
<dbReference type="GO" id="GO:0009231">
    <property type="term" value="P:riboflavin biosynthetic process"/>
    <property type="evidence" value="ECO:0007669"/>
    <property type="project" value="InterPro"/>
</dbReference>
<dbReference type="NCBIfam" id="TIGR00083">
    <property type="entry name" value="ribF"/>
    <property type="match status" value="1"/>
</dbReference>
<dbReference type="EMBL" id="CAVN010000092">
    <property type="protein sequence ID" value="CDF57956.1"/>
    <property type="molecule type" value="Genomic_DNA"/>
</dbReference>
<dbReference type="InterPro" id="IPR015865">
    <property type="entry name" value="Riboflavin_kinase_bac/euk"/>
</dbReference>
<accession>R7RRH3</accession>
<keyword evidence="9 14" id="KW-0274">FAD</keyword>
<evidence type="ECO:0000256" key="4">
    <source>
        <dbReference type="ARBA" id="ARBA00022643"/>
    </source>
</evidence>
<protein>
    <recommendedName>
        <fullName evidence="14">Riboflavin biosynthesis protein</fullName>
    </recommendedName>
    <domain>
        <recommendedName>
            <fullName evidence="14">Riboflavin kinase</fullName>
            <ecNumber evidence="14">2.7.1.26</ecNumber>
        </recommendedName>
        <alternativeName>
            <fullName evidence="14">Flavokinase</fullName>
        </alternativeName>
    </domain>
    <domain>
        <recommendedName>
            <fullName evidence="14">FMN adenylyltransferase</fullName>
            <ecNumber evidence="14">2.7.7.2</ecNumber>
        </recommendedName>
        <alternativeName>
            <fullName evidence="14">FAD pyrophosphorylase</fullName>
        </alternativeName>
        <alternativeName>
            <fullName evidence="14">FAD synthase</fullName>
        </alternativeName>
    </domain>
</protein>
<evidence type="ECO:0000256" key="14">
    <source>
        <dbReference type="PIRNR" id="PIRNR004491"/>
    </source>
</evidence>
<dbReference type="EC" id="2.7.7.2" evidence="14"/>
<dbReference type="NCBIfam" id="NF004162">
    <property type="entry name" value="PRK05627.1-5"/>
    <property type="match status" value="1"/>
</dbReference>
<dbReference type="InterPro" id="IPR014729">
    <property type="entry name" value="Rossmann-like_a/b/a_fold"/>
</dbReference>
<evidence type="ECO:0000256" key="13">
    <source>
        <dbReference type="ARBA" id="ARBA00049494"/>
    </source>
</evidence>
<keyword evidence="5 14" id="KW-0808">Transferase</keyword>
<comment type="catalytic activity">
    <reaction evidence="12 14">
        <text>riboflavin + ATP = FMN + ADP + H(+)</text>
        <dbReference type="Rhea" id="RHEA:14357"/>
        <dbReference type="ChEBI" id="CHEBI:15378"/>
        <dbReference type="ChEBI" id="CHEBI:30616"/>
        <dbReference type="ChEBI" id="CHEBI:57986"/>
        <dbReference type="ChEBI" id="CHEBI:58210"/>
        <dbReference type="ChEBI" id="CHEBI:456216"/>
        <dbReference type="EC" id="2.7.1.26"/>
    </reaction>
</comment>
<dbReference type="PIRSF" id="PIRSF004491">
    <property type="entry name" value="FAD_Synth"/>
    <property type="match status" value="1"/>
</dbReference>
<evidence type="ECO:0000256" key="6">
    <source>
        <dbReference type="ARBA" id="ARBA00022695"/>
    </source>
</evidence>
<dbReference type="SUPFAM" id="SSF52374">
    <property type="entry name" value="Nucleotidylyl transferase"/>
    <property type="match status" value="1"/>
</dbReference>
<dbReference type="PANTHER" id="PTHR22749">
    <property type="entry name" value="RIBOFLAVIN KINASE/FMN ADENYLYLTRANSFERASE"/>
    <property type="match status" value="1"/>
</dbReference>
<comment type="similarity">
    <text evidence="14">Belongs to the ribF family.</text>
</comment>
<dbReference type="Gene3D" id="2.40.30.30">
    <property type="entry name" value="Riboflavin kinase-like"/>
    <property type="match status" value="1"/>
</dbReference>
<dbReference type="RefSeq" id="WP_018661588.1">
    <property type="nucleotide sequence ID" value="NZ_HF952018.1"/>
</dbReference>
<dbReference type="UniPathway" id="UPA00277">
    <property type="reaction ID" value="UER00407"/>
</dbReference>
<dbReference type="HOGENOM" id="CLU_048437_0_2_9"/>
<keyword evidence="11" id="KW-0511">Multifunctional enzyme</keyword>
<dbReference type="UniPathway" id="UPA00276">
    <property type="reaction ID" value="UER00406"/>
</dbReference>
<evidence type="ECO:0000313" key="16">
    <source>
        <dbReference type="EMBL" id="CDF57956.1"/>
    </source>
</evidence>
<comment type="caution">
    <text evidence="16">The sequence shown here is derived from an EMBL/GenBank/DDBJ whole genome shotgun (WGS) entry which is preliminary data.</text>
</comment>
<keyword evidence="8 14" id="KW-0418">Kinase</keyword>
<dbReference type="InterPro" id="IPR015864">
    <property type="entry name" value="FAD_synthase"/>
</dbReference>
<organism evidence="16 17">
    <name type="scientific">Thermobrachium celere DSM 8682</name>
    <dbReference type="NCBI Taxonomy" id="941824"/>
    <lineage>
        <taxon>Bacteria</taxon>
        <taxon>Bacillati</taxon>
        <taxon>Bacillota</taxon>
        <taxon>Clostridia</taxon>
        <taxon>Eubacteriales</taxon>
        <taxon>Clostridiaceae</taxon>
        <taxon>Thermobrachium</taxon>
    </lineage>
</organism>
<dbReference type="PANTHER" id="PTHR22749:SF6">
    <property type="entry name" value="RIBOFLAVIN KINASE"/>
    <property type="match status" value="1"/>
</dbReference>
<dbReference type="Gene3D" id="3.40.50.620">
    <property type="entry name" value="HUPs"/>
    <property type="match status" value="1"/>
</dbReference>
<comment type="catalytic activity">
    <reaction evidence="13 14">
        <text>FMN + ATP + H(+) = FAD + diphosphate</text>
        <dbReference type="Rhea" id="RHEA:17237"/>
        <dbReference type="ChEBI" id="CHEBI:15378"/>
        <dbReference type="ChEBI" id="CHEBI:30616"/>
        <dbReference type="ChEBI" id="CHEBI:33019"/>
        <dbReference type="ChEBI" id="CHEBI:57692"/>
        <dbReference type="ChEBI" id="CHEBI:58210"/>
        <dbReference type="EC" id="2.7.7.2"/>
    </reaction>
</comment>
<proteinExistence type="inferred from homology"/>
<dbReference type="SUPFAM" id="SSF82114">
    <property type="entry name" value="Riboflavin kinase-like"/>
    <property type="match status" value="1"/>
</dbReference>
<dbReference type="GO" id="GO:0006747">
    <property type="term" value="P:FAD biosynthetic process"/>
    <property type="evidence" value="ECO:0007669"/>
    <property type="project" value="UniProtKB-UniRule"/>
</dbReference>
<comment type="pathway">
    <text evidence="2 14">Cofactor biosynthesis; FMN biosynthesis; FMN from riboflavin (ATP route): step 1/1.</text>
</comment>
<keyword evidence="17" id="KW-1185">Reference proteome</keyword>
<dbReference type="Pfam" id="PF06574">
    <property type="entry name" value="FAD_syn"/>
    <property type="match status" value="1"/>
</dbReference>
<keyword evidence="10 14" id="KW-0067">ATP-binding</keyword>
<evidence type="ECO:0000256" key="5">
    <source>
        <dbReference type="ARBA" id="ARBA00022679"/>
    </source>
</evidence>
<dbReference type="SMART" id="SM00904">
    <property type="entry name" value="Flavokinase"/>
    <property type="match status" value="1"/>
</dbReference>
<keyword evidence="4 14" id="KW-0288">FMN</keyword>
<dbReference type="GO" id="GO:0003919">
    <property type="term" value="F:FMN adenylyltransferase activity"/>
    <property type="evidence" value="ECO:0007669"/>
    <property type="project" value="UniProtKB-UniRule"/>
</dbReference>
<dbReference type="eggNOG" id="COG0196">
    <property type="taxonomic scope" value="Bacteria"/>
</dbReference>
<dbReference type="GO" id="GO:0005524">
    <property type="term" value="F:ATP binding"/>
    <property type="evidence" value="ECO:0007669"/>
    <property type="project" value="UniProtKB-UniRule"/>
</dbReference>
<keyword evidence="7 14" id="KW-0547">Nucleotide-binding</keyword>
<evidence type="ECO:0000259" key="15">
    <source>
        <dbReference type="SMART" id="SM00904"/>
    </source>
</evidence>
<dbReference type="InterPro" id="IPR002606">
    <property type="entry name" value="Riboflavin_kinase_bac"/>
</dbReference>